<evidence type="ECO:0000256" key="3">
    <source>
        <dbReference type="ARBA" id="ARBA00023136"/>
    </source>
</evidence>
<name>A0A452U5B3_URSMA</name>
<dbReference type="Ensembl" id="ENSUMAT00000018835.1">
    <property type="protein sequence ID" value="ENSUMAP00000015908.1"/>
    <property type="gene ID" value="ENSUMAG00000011697.1"/>
</dbReference>
<dbReference type="PANTHER" id="PTHR10969">
    <property type="entry name" value="MICROTUBULE-ASSOCIATED PROTEINS 1A/1B LIGHT CHAIN 3-RELATED"/>
    <property type="match status" value="1"/>
</dbReference>
<keyword evidence="3" id="KW-0472">Membrane</keyword>
<dbReference type="GO" id="GO:0006914">
    <property type="term" value="P:autophagy"/>
    <property type="evidence" value="ECO:0007669"/>
    <property type="project" value="UniProtKB-KW"/>
</dbReference>
<dbReference type="AlphaFoldDB" id="A0A452U5B3"/>
<comment type="similarity">
    <text evidence="2 6">Belongs to the ATG8 family.</text>
</comment>
<sequence length="66" mass="7507">MSELIKIIRSLLQFNANQAFFLVLNGRSTVSISMPISEVYKSEKHENGFLFMVYGPQKIVGMKLLV</sequence>
<evidence type="ECO:0000256" key="2">
    <source>
        <dbReference type="ARBA" id="ARBA00007293"/>
    </source>
</evidence>
<dbReference type="Gene3D" id="3.10.20.90">
    <property type="entry name" value="Phosphatidylinositol 3-kinase Catalytic Subunit, Chain A, domain 1"/>
    <property type="match status" value="1"/>
</dbReference>
<dbReference type="Pfam" id="PF02991">
    <property type="entry name" value="ATG8"/>
    <property type="match status" value="1"/>
</dbReference>
<evidence type="ECO:0000313" key="7">
    <source>
        <dbReference type="Ensembl" id="ENSUMAP00000015908"/>
    </source>
</evidence>
<evidence type="ECO:0000256" key="6">
    <source>
        <dbReference type="RuleBase" id="RU004384"/>
    </source>
</evidence>
<protein>
    <submittedName>
        <fullName evidence="7">Uncharacterized protein</fullName>
    </submittedName>
</protein>
<dbReference type="InterPro" id="IPR029071">
    <property type="entry name" value="Ubiquitin-like_domsf"/>
</dbReference>
<organism evidence="7">
    <name type="scientific">Ursus maritimus</name>
    <name type="common">Polar bear</name>
    <name type="synonym">Thalarctos maritimus</name>
    <dbReference type="NCBI Taxonomy" id="29073"/>
    <lineage>
        <taxon>Eukaryota</taxon>
        <taxon>Metazoa</taxon>
        <taxon>Chordata</taxon>
        <taxon>Craniata</taxon>
        <taxon>Vertebrata</taxon>
        <taxon>Euteleostomi</taxon>
        <taxon>Mammalia</taxon>
        <taxon>Eutheria</taxon>
        <taxon>Laurasiatheria</taxon>
        <taxon>Carnivora</taxon>
        <taxon>Caniformia</taxon>
        <taxon>Ursidae</taxon>
        <taxon>Ursus</taxon>
    </lineage>
</organism>
<evidence type="ECO:0000256" key="5">
    <source>
        <dbReference type="PIRSR" id="PIRSR604241-50"/>
    </source>
</evidence>
<dbReference type="SUPFAM" id="SSF54236">
    <property type="entry name" value="Ubiquitin-like"/>
    <property type="match status" value="1"/>
</dbReference>
<dbReference type="InterPro" id="IPR004241">
    <property type="entry name" value="Atg8-like"/>
</dbReference>
<dbReference type="GO" id="GO:0016020">
    <property type="term" value="C:membrane"/>
    <property type="evidence" value="ECO:0007669"/>
    <property type="project" value="UniProtKB-SubCell"/>
</dbReference>
<reference evidence="7" key="1">
    <citation type="submission" date="2019-03" db="UniProtKB">
        <authorList>
            <consortium name="Ensembl"/>
        </authorList>
    </citation>
    <scope>IDENTIFICATION</scope>
</reference>
<keyword evidence="4 5" id="KW-0449">Lipoprotein</keyword>
<dbReference type="GeneTree" id="ENSGT00940000154158"/>
<dbReference type="OMA" id="MICASQE"/>
<feature type="lipid moiety-binding region" description="Phosphatidylserine amidated glycine; alternate" evidence="5">
    <location>
        <position position="61"/>
    </location>
</feature>
<evidence type="ECO:0000256" key="4">
    <source>
        <dbReference type="ARBA" id="ARBA00023288"/>
    </source>
</evidence>
<comment type="subcellular location">
    <subcellularLocation>
        <location evidence="1">Membrane</location>
    </subcellularLocation>
</comment>
<evidence type="ECO:0000256" key="1">
    <source>
        <dbReference type="ARBA" id="ARBA00004370"/>
    </source>
</evidence>
<keyword evidence="6" id="KW-0072">Autophagy</keyword>
<accession>A0A452U5B3</accession>
<proteinExistence type="inferred from homology"/>